<sequence>MYIEASGSQALFKTAFDYACEKTRYCVVSVLPEITLNAIQFISTQPMIYGSRGDEHENIIEVIDLLKQGKTKMNEIITSKYTIDEFPQAIAAAASGKDIKVIINFENK</sequence>
<evidence type="ECO:0000313" key="1">
    <source>
        <dbReference type="EMBL" id="HIU14514.1"/>
    </source>
</evidence>
<dbReference type="Proteomes" id="UP000824175">
    <property type="component" value="Unassembled WGS sequence"/>
</dbReference>
<accession>A0A9D1L169</accession>
<gene>
    <name evidence="1" type="ORF">IAD15_10695</name>
</gene>
<organism evidence="1 2">
    <name type="scientific">Candidatus Fimiplasma intestinipullorum</name>
    <dbReference type="NCBI Taxonomy" id="2840825"/>
    <lineage>
        <taxon>Bacteria</taxon>
        <taxon>Bacillati</taxon>
        <taxon>Bacillota</taxon>
        <taxon>Clostridia</taxon>
        <taxon>Eubacteriales</taxon>
        <taxon>Candidatus Fimiplasma</taxon>
    </lineage>
</organism>
<name>A0A9D1L169_9FIRM</name>
<dbReference type="AlphaFoldDB" id="A0A9D1L169"/>
<proteinExistence type="predicted"/>
<protein>
    <submittedName>
        <fullName evidence="1">Uncharacterized protein</fullName>
    </submittedName>
</protein>
<reference evidence="1" key="1">
    <citation type="submission" date="2020-10" db="EMBL/GenBank/DDBJ databases">
        <authorList>
            <person name="Gilroy R."/>
        </authorList>
    </citation>
    <scope>NUCLEOTIDE SEQUENCE</scope>
    <source>
        <strain evidence="1">CHK195-11698</strain>
    </source>
</reference>
<dbReference type="Gene3D" id="3.40.50.720">
    <property type="entry name" value="NAD(P)-binding Rossmann-like Domain"/>
    <property type="match status" value="1"/>
</dbReference>
<evidence type="ECO:0000313" key="2">
    <source>
        <dbReference type="Proteomes" id="UP000824175"/>
    </source>
</evidence>
<reference evidence="1" key="2">
    <citation type="journal article" date="2021" name="PeerJ">
        <title>Extensive microbial diversity within the chicken gut microbiome revealed by metagenomics and culture.</title>
        <authorList>
            <person name="Gilroy R."/>
            <person name="Ravi A."/>
            <person name="Getino M."/>
            <person name="Pursley I."/>
            <person name="Horton D.L."/>
            <person name="Alikhan N.F."/>
            <person name="Baker D."/>
            <person name="Gharbi K."/>
            <person name="Hall N."/>
            <person name="Watson M."/>
            <person name="Adriaenssens E.M."/>
            <person name="Foster-Nyarko E."/>
            <person name="Jarju S."/>
            <person name="Secka A."/>
            <person name="Antonio M."/>
            <person name="Oren A."/>
            <person name="Chaudhuri R.R."/>
            <person name="La Ragione R."/>
            <person name="Hildebrand F."/>
            <person name="Pallen M.J."/>
        </authorList>
    </citation>
    <scope>NUCLEOTIDE SEQUENCE</scope>
    <source>
        <strain evidence="1">CHK195-11698</strain>
    </source>
</reference>
<dbReference type="EMBL" id="DVMJ01000094">
    <property type="protein sequence ID" value="HIU14514.1"/>
    <property type="molecule type" value="Genomic_DNA"/>
</dbReference>
<comment type="caution">
    <text evidence="1">The sequence shown here is derived from an EMBL/GenBank/DDBJ whole genome shotgun (WGS) entry which is preliminary data.</text>
</comment>
<dbReference type="Gene3D" id="3.90.180.10">
    <property type="entry name" value="Medium-chain alcohol dehydrogenases, catalytic domain"/>
    <property type="match status" value="1"/>
</dbReference>